<evidence type="ECO:0000313" key="6">
    <source>
        <dbReference type="Proteomes" id="UP000886653"/>
    </source>
</evidence>
<gene>
    <name evidence="5" type="ORF">CROQUDRAFT_41417</name>
</gene>
<dbReference type="GO" id="GO:0019878">
    <property type="term" value="P:lysine biosynthetic process via aminoadipic acid"/>
    <property type="evidence" value="ECO:0007669"/>
    <property type="project" value="TreeGrafter"/>
</dbReference>
<dbReference type="InterPro" id="IPR008278">
    <property type="entry name" value="4-PPantetheinyl_Trfase_dom"/>
</dbReference>
<comment type="caution">
    <text evidence="5">The sequence shown here is derived from an EMBL/GenBank/DDBJ whole genome shotgun (WGS) entry which is preliminary data.</text>
</comment>
<dbReference type="GO" id="GO:0008897">
    <property type="term" value="F:holo-[acyl-carrier-protein] synthase activity"/>
    <property type="evidence" value="ECO:0007669"/>
    <property type="project" value="UniProtKB-EC"/>
</dbReference>
<evidence type="ECO:0000256" key="2">
    <source>
        <dbReference type="ARBA" id="ARBA00022679"/>
    </source>
</evidence>
<dbReference type="OrthoDB" id="26719at2759"/>
<dbReference type="InterPro" id="IPR055066">
    <property type="entry name" value="AASDHPPT_N"/>
</dbReference>
<dbReference type="GO" id="GO:0000287">
    <property type="term" value="F:magnesium ion binding"/>
    <property type="evidence" value="ECO:0007669"/>
    <property type="project" value="InterPro"/>
</dbReference>
<evidence type="ECO:0000259" key="3">
    <source>
        <dbReference type="Pfam" id="PF01648"/>
    </source>
</evidence>
<dbReference type="GO" id="GO:0005829">
    <property type="term" value="C:cytosol"/>
    <property type="evidence" value="ECO:0007669"/>
    <property type="project" value="TreeGrafter"/>
</dbReference>
<dbReference type="SUPFAM" id="SSF56214">
    <property type="entry name" value="4'-phosphopantetheinyl transferase"/>
    <property type="match status" value="2"/>
</dbReference>
<feature type="domain" description="4'-phosphopantetheinyl transferase" evidence="3">
    <location>
        <begin position="121"/>
        <end position="209"/>
    </location>
</feature>
<reference evidence="5" key="1">
    <citation type="submission" date="2013-11" db="EMBL/GenBank/DDBJ databases">
        <title>Genome sequence of the fusiform rust pathogen reveals effectors for host alternation and coevolution with pine.</title>
        <authorList>
            <consortium name="DOE Joint Genome Institute"/>
            <person name="Smith K."/>
            <person name="Pendleton A."/>
            <person name="Kubisiak T."/>
            <person name="Anderson C."/>
            <person name="Salamov A."/>
            <person name="Aerts A."/>
            <person name="Riley R."/>
            <person name="Clum A."/>
            <person name="Lindquist E."/>
            <person name="Ence D."/>
            <person name="Campbell M."/>
            <person name="Kronenberg Z."/>
            <person name="Feau N."/>
            <person name="Dhillon B."/>
            <person name="Hamelin R."/>
            <person name="Burleigh J."/>
            <person name="Smith J."/>
            <person name="Yandell M."/>
            <person name="Nelson C."/>
            <person name="Grigoriev I."/>
            <person name="Davis J."/>
        </authorList>
    </citation>
    <scope>NUCLEOTIDE SEQUENCE</scope>
    <source>
        <strain evidence="5">G11</strain>
    </source>
</reference>
<sequence>MDLRLGTWAVDIHSWDPSPIEWKALLDQIDHESQKAVIAYHHRIDSQRCLIGKLLVRAIVCQLWGINSSSLKFSKTDLGRPYLSSELPNGASFDFNISHDSDLIVCSFMACFDSTLNEDQRVGVDVMKLKLPRGEKSVKSFTEMMSDSLTHSEFQLIKQPSIISSDQKSTDEVILDHLLQLWTLKESLVKGMGVGLSLGLNSINFSSLPILNEPNLIDFKEFKIATIESQSELKVTLNEKLLEGWTFWINILDLPRPSSKLSEFKSDEMVKDRYVLSVSAKLQDVQFINGKRKHDISFKTIQQLIDHISSQT</sequence>
<protein>
    <recommendedName>
        <fullName evidence="1">holo-[acyl-carrier-protein] synthase</fullName>
        <ecNumber evidence="1">2.7.8.7</ecNumber>
    </recommendedName>
</protein>
<dbReference type="InterPro" id="IPR037143">
    <property type="entry name" value="4-PPantetheinyl_Trfase_dom_sf"/>
</dbReference>
<evidence type="ECO:0000313" key="5">
    <source>
        <dbReference type="EMBL" id="KAG0148392.1"/>
    </source>
</evidence>
<proteinExistence type="predicted"/>
<dbReference type="PANTHER" id="PTHR12215:SF10">
    <property type="entry name" value="L-AMINOADIPATE-SEMIALDEHYDE DEHYDROGENASE-PHOSPHOPANTETHEINYL TRANSFERASE"/>
    <property type="match status" value="1"/>
</dbReference>
<dbReference type="AlphaFoldDB" id="A0A9P6NMQ3"/>
<dbReference type="Proteomes" id="UP000886653">
    <property type="component" value="Unassembled WGS sequence"/>
</dbReference>
<name>A0A9P6NMQ3_9BASI</name>
<organism evidence="5 6">
    <name type="scientific">Cronartium quercuum f. sp. fusiforme G11</name>
    <dbReference type="NCBI Taxonomy" id="708437"/>
    <lineage>
        <taxon>Eukaryota</taxon>
        <taxon>Fungi</taxon>
        <taxon>Dikarya</taxon>
        <taxon>Basidiomycota</taxon>
        <taxon>Pucciniomycotina</taxon>
        <taxon>Pucciniomycetes</taxon>
        <taxon>Pucciniales</taxon>
        <taxon>Coleosporiaceae</taxon>
        <taxon>Cronartium</taxon>
    </lineage>
</organism>
<dbReference type="EC" id="2.7.8.7" evidence="1"/>
<keyword evidence="2" id="KW-0808">Transferase</keyword>
<dbReference type="InterPro" id="IPR050559">
    <property type="entry name" value="P-Pant_transferase_sf"/>
</dbReference>
<keyword evidence="6" id="KW-1185">Reference proteome</keyword>
<feature type="domain" description="4'-phosphopantetheinyl transferase N-terminal" evidence="4">
    <location>
        <begin position="14"/>
        <end position="106"/>
    </location>
</feature>
<evidence type="ECO:0000259" key="4">
    <source>
        <dbReference type="Pfam" id="PF22624"/>
    </source>
</evidence>
<evidence type="ECO:0000256" key="1">
    <source>
        <dbReference type="ARBA" id="ARBA00013172"/>
    </source>
</evidence>
<dbReference type="PANTHER" id="PTHR12215">
    <property type="entry name" value="PHOSPHOPANTETHEINE TRANSFERASE"/>
    <property type="match status" value="1"/>
</dbReference>
<accession>A0A9P6NMQ3</accession>
<dbReference type="Pfam" id="PF22624">
    <property type="entry name" value="AASDHPPT_N"/>
    <property type="match status" value="1"/>
</dbReference>
<dbReference type="EMBL" id="MU167237">
    <property type="protein sequence ID" value="KAG0148392.1"/>
    <property type="molecule type" value="Genomic_DNA"/>
</dbReference>
<dbReference type="Pfam" id="PF01648">
    <property type="entry name" value="ACPS"/>
    <property type="match status" value="1"/>
</dbReference>
<dbReference type="Gene3D" id="3.90.470.20">
    <property type="entry name" value="4'-phosphopantetheinyl transferase domain"/>
    <property type="match status" value="2"/>
</dbReference>